<proteinExistence type="predicted"/>
<evidence type="ECO:0000313" key="2">
    <source>
        <dbReference type="Proteomes" id="UP000185781"/>
    </source>
</evidence>
<evidence type="ECO:0000313" key="1">
    <source>
        <dbReference type="EMBL" id="SIT13551.1"/>
    </source>
</evidence>
<dbReference type="RefSeq" id="WP_228427547.1">
    <property type="nucleotide sequence ID" value="NZ_FTOV01000007.1"/>
</dbReference>
<dbReference type="STRING" id="373672.SAMN05421785_107169"/>
<dbReference type="EMBL" id="FTOV01000007">
    <property type="protein sequence ID" value="SIT13551.1"/>
    <property type="molecule type" value="Genomic_DNA"/>
</dbReference>
<dbReference type="AlphaFoldDB" id="A0A1N7PSH5"/>
<gene>
    <name evidence="1" type="ORF">SAMN05421785_107169</name>
</gene>
<dbReference type="Proteomes" id="UP000185781">
    <property type="component" value="Unassembled WGS sequence"/>
</dbReference>
<name>A0A1N7PSH5_9FLAO</name>
<protein>
    <submittedName>
        <fullName evidence="1">Uncharacterized protein</fullName>
    </submittedName>
</protein>
<accession>A0A1N7PSH5</accession>
<reference evidence="1 2" key="1">
    <citation type="submission" date="2017-01" db="EMBL/GenBank/DDBJ databases">
        <authorList>
            <person name="Mah S.A."/>
            <person name="Swanson W.J."/>
            <person name="Moy G.W."/>
            <person name="Vacquier V.D."/>
        </authorList>
    </citation>
    <scope>NUCLEOTIDE SEQUENCE [LARGE SCALE GENOMIC DNA]</scope>
    <source>
        <strain evidence="1 2">DSM 18014</strain>
    </source>
</reference>
<organism evidence="1 2">
    <name type="scientific">Chryseobacterium gambrini</name>
    <dbReference type="NCBI Taxonomy" id="373672"/>
    <lineage>
        <taxon>Bacteria</taxon>
        <taxon>Pseudomonadati</taxon>
        <taxon>Bacteroidota</taxon>
        <taxon>Flavobacteriia</taxon>
        <taxon>Flavobacteriales</taxon>
        <taxon>Weeksellaceae</taxon>
        <taxon>Chryseobacterium group</taxon>
        <taxon>Chryseobacterium</taxon>
    </lineage>
</organism>
<sequence length="47" mass="5967">MRKISERFFGNFEEKIILFFNLFQKEMKEFYELLFAIKIKLKFSYFN</sequence>